<evidence type="ECO:0000313" key="2">
    <source>
        <dbReference type="Proteomes" id="UP000002640"/>
    </source>
</evidence>
<feature type="non-terminal residue" evidence="1">
    <location>
        <position position="156"/>
    </location>
</feature>
<dbReference type="EMBL" id="JH159155">
    <property type="protein sequence ID" value="EGZ15905.1"/>
    <property type="molecule type" value="Genomic_DNA"/>
</dbReference>
<dbReference type="AlphaFoldDB" id="G4ZKG3"/>
<reference evidence="1 2" key="1">
    <citation type="journal article" date="2006" name="Science">
        <title>Phytophthora genome sequences uncover evolutionary origins and mechanisms of pathogenesis.</title>
        <authorList>
            <person name="Tyler B.M."/>
            <person name="Tripathy S."/>
            <person name="Zhang X."/>
            <person name="Dehal P."/>
            <person name="Jiang R.H."/>
            <person name="Aerts A."/>
            <person name="Arredondo F.D."/>
            <person name="Baxter L."/>
            <person name="Bensasson D."/>
            <person name="Beynon J.L."/>
            <person name="Chapman J."/>
            <person name="Damasceno C.M."/>
            <person name="Dorrance A.E."/>
            <person name="Dou D."/>
            <person name="Dickerman A.W."/>
            <person name="Dubchak I.L."/>
            <person name="Garbelotto M."/>
            <person name="Gijzen M."/>
            <person name="Gordon S.G."/>
            <person name="Govers F."/>
            <person name="Grunwald N.J."/>
            <person name="Huang W."/>
            <person name="Ivors K.L."/>
            <person name="Jones R.W."/>
            <person name="Kamoun S."/>
            <person name="Krampis K."/>
            <person name="Lamour K.H."/>
            <person name="Lee M.K."/>
            <person name="McDonald W.H."/>
            <person name="Medina M."/>
            <person name="Meijer H.J."/>
            <person name="Nordberg E.K."/>
            <person name="Maclean D.J."/>
            <person name="Ospina-Giraldo M.D."/>
            <person name="Morris P.F."/>
            <person name="Phuntumart V."/>
            <person name="Putnam N.H."/>
            <person name="Rash S."/>
            <person name="Rose J.K."/>
            <person name="Sakihama Y."/>
            <person name="Salamov A.A."/>
            <person name="Savidor A."/>
            <person name="Scheuring C.F."/>
            <person name="Smith B.M."/>
            <person name="Sobral B.W."/>
            <person name="Terry A."/>
            <person name="Torto-Alalibo T.A."/>
            <person name="Win J."/>
            <person name="Xu Z."/>
            <person name="Zhang H."/>
            <person name="Grigoriev I.V."/>
            <person name="Rokhsar D.S."/>
            <person name="Boore J.L."/>
        </authorList>
    </citation>
    <scope>NUCLEOTIDE SEQUENCE [LARGE SCALE GENOMIC DNA]</scope>
    <source>
        <strain evidence="1 2">P6497</strain>
    </source>
</reference>
<name>G4ZKG3_PHYSP</name>
<dbReference type="InParanoid" id="G4ZKG3"/>
<accession>G4ZKG3</accession>
<proteinExistence type="predicted"/>
<sequence length="156" mass="17914">MMKLRIRPQEISIGMEVGVLDMLTVIVPAHVDPHGINYVSELIMSRCRTEEIEYSAVGWDRFWKYFRRTWINIFPVDVWNVYGMDLGVVSRTNNPLERINRELNAAIAAPHPSIPAFVSTIDTLSRRYVQRLGDISNRRAVAPAHEEIELPVVVDL</sequence>
<protein>
    <submittedName>
        <fullName evidence="1">Uncharacterized protein</fullName>
    </submittedName>
</protein>
<organism evidence="1 2">
    <name type="scientific">Phytophthora sojae (strain P6497)</name>
    <name type="common">Soybean stem and root rot agent</name>
    <name type="synonym">Phytophthora megasperma f. sp. glycines</name>
    <dbReference type="NCBI Taxonomy" id="1094619"/>
    <lineage>
        <taxon>Eukaryota</taxon>
        <taxon>Sar</taxon>
        <taxon>Stramenopiles</taxon>
        <taxon>Oomycota</taxon>
        <taxon>Peronosporomycetes</taxon>
        <taxon>Peronosporales</taxon>
        <taxon>Peronosporaceae</taxon>
        <taxon>Phytophthora</taxon>
    </lineage>
</organism>
<gene>
    <name evidence="1" type="ORF">PHYSODRAFT_399919</name>
</gene>
<dbReference type="KEGG" id="psoj:PHYSODRAFT_399919"/>
<keyword evidence="2" id="KW-1185">Reference proteome</keyword>
<evidence type="ECO:0000313" key="1">
    <source>
        <dbReference type="EMBL" id="EGZ15905.1"/>
    </source>
</evidence>
<dbReference type="RefSeq" id="XP_009529654.1">
    <property type="nucleotide sequence ID" value="XM_009531359.1"/>
</dbReference>
<dbReference type="OMA" id="QEISIGM"/>
<dbReference type="Proteomes" id="UP000002640">
    <property type="component" value="Unassembled WGS sequence"/>
</dbReference>
<dbReference type="GeneID" id="20651267"/>